<reference evidence="10 11" key="1">
    <citation type="submission" date="2023-11" db="EMBL/GenBank/DDBJ databases">
        <title>Halocaridina rubra genome assembly.</title>
        <authorList>
            <person name="Smith C."/>
        </authorList>
    </citation>
    <scope>NUCLEOTIDE SEQUENCE [LARGE SCALE GENOMIC DNA]</scope>
    <source>
        <strain evidence="10">EP-1</strain>
        <tissue evidence="10">Whole</tissue>
    </source>
</reference>
<feature type="region of interest" description="Disordered" evidence="8">
    <location>
        <begin position="453"/>
        <end position="488"/>
    </location>
</feature>
<dbReference type="PANTHER" id="PTHR45636">
    <property type="entry name" value="PAIRED BOX PROTEIN PAX-6-RELATED-RELATED"/>
    <property type="match status" value="1"/>
</dbReference>
<dbReference type="PRINTS" id="PR00027">
    <property type="entry name" value="PAIREDBOX"/>
</dbReference>
<feature type="compositionally biased region" description="Polar residues" evidence="8">
    <location>
        <begin position="373"/>
        <end position="384"/>
    </location>
</feature>
<comment type="subcellular location">
    <subcellularLocation>
        <location evidence="1">Nucleus</location>
    </subcellularLocation>
</comment>
<dbReference type="SUPFAM" id="SSF46689">
    <property type="entry name" value="Homeodomain-like"/>
    <property type="match status" value="1"/>
</dbReference>
<evidence type="ECO:0000256" key="2">
    <source>
        <dbReference type="ARBA" id="ARBA00022473"/>
    </source>
</evidence>
<protein>
    <recommendedName>
        <fullName evidence="9">Paired domain-containing protein</fullName>
    </recommendedName>
</protein>
<dbReference type="PROSITE" id="PS00034">
    <property type="entry name" value="PAIRED_1"/>
    <property type="match status" value="1"/>
</dbReference>
<keyword evidence="7" id="KW-0539">Nucleus</keyword>
<dbReference type="GO" id="GO:0000981">
    <property type="term" value="F:DNA-binding transcription factor activity, RNA polymerase II-specific"/>
    <property type="evidence" value="ECO:0007669"/>
    <property type="project" value="TreeGrafter"/>
</dbReference>
<dbReference type="SMART" id="SM00351">
    <property type="entry name" value="PAX"/>
    <property type="match status" value="1"/>
</dbReference>
<feature type="compositionally biased region" description="Polar residues" evidence="8">
    <location>
        <begin position="538"/>
        <end position="547"/>
    </location>
</feature>
<dbReference type="PANTHER" id="PTHR45636:SF43">
    <property type="entry name" value="PAIRED BOX POX-NEURO PROTEIN"/>
    <property type="match status" value="1"/>
</dbReference>
<dbReference type="InterPro" id="IPR001523">
    <property type="entry name" value="Paired_dom"/>
</dbReference>
<dbReference type="PROSITE" id="PS51057">
    <property type="entry name" value="PAIRED_2"/>
    <property type="match status" value="1"/>
</dbReference>
<feature type="domain" description="Paired" evidence="9">
    <location>
        <begin position="1"/>
        <end position="110"/>
    </location>
</feature>
<dbReference type="FunFam" id="1.10.10.10:FF:000003">
    <property type="entry name" value="Paired box protein Pax-6"/>
    <property type="match status" value="1"/>
</dbReference>
<evidence type="ECO:0000313" key="11">
    <source>
        <dbReference type="Proteomes" id="UP001381693"/>
    </source>
</evidence>
<evidence type="ECO:0000256" key="6">
    <source>
        <dbReference type="ARBA" id="ARBA00023163"/>
    </source>
</evidence>
<keyword evidence="4" id="KW-0805">Transcription regulation</keyword>
<accession>A0AAN8X1F3</accession>
<feature type="region of interest" description="Disordered" evidence="8">
    <location>
        <begin position="361"/>
        <end position="413"/>
    </location>
</feature>
<keyword evidence="6" id="KW-0804">Transcription</keyword>
<dbReference type="InterPro" id="IPR043182">
    <property type="entry name" value="PAIRED_DNA-bd_dom"/>
</dbReference>
<dbReference type="Proteomes" id="UP001381693">
    <property type="component" value="Unassembled WGS sequence"/>
</dbReference>
<keyword evidence="2" id="KW-0217">Developmental protein</keyword>
<dbReference type="GO" id="GO:0005634">
    <property type="term" value="C:nucleus"/>
    <property type="evidence" value="ECO:0007669"/>
    <property type="project" value="UniProtKB-SubCell"/>
</dbReference>
<keyword evidence="11" id="KW-1185">Reference proteome</keyword>
<dbReference type="AlphaFoldDB" id="A0AAN8X1F3"/>
<evidence type="ECO:0000256" key="7">
    <source>
        <dbReference type="ARBA" id="ARBA00023242"/>
    </source>
</evidence>
<keyword evidence="5" id="KW-0238">DNA-binding</keyword>
<dbReference type="Pfam" id="PF00292">
    <property type="entry name" value="PAX"/>
    <property type="match status" value="1"/>
</dbReference>
<proteinExistence type="predicted"/>
<dbReference type="EMBL" id="JAXCGZ010015455">
    <property type="protein sequence ID" value="KAK7070250.1"/>
    <property type="molecule type" value="Genomic_DNA"/>
</dbReference>
<feature type="compositionally biased region" description="Low complexity" evidence="8">
    <location>
        <begin position="524"/>
        <end position="533"/>
    </location>
</feature>
<organism evidence="10 11">
    <name type="scientific">Halocaridina rubra</name>
    <name type="common">Hawaiian red shrimp</name>
    <dbReference type="NCBI Taxonomy" id="373956"/>
    <lineage>
        <taxon>Eukaryota</taxon>
        <taxon>Metazoa</taxon>
        <taxon>Ecdysozoa</taxon>
        <taxon>Arthropoda</taxon>
        <taxon>Crustacea</taxon>
        <taxon>Multicrustacea</taxon>
        <taxon>Malacostraca</taxon>
        <taxon>Eumalacostraca</taxon>
        <taxon>Eucarida</taxon>
        <taxon>Decapoda</taxon>
        <taxon>Pleocyemata</taxon>
        <taxon>Caridea</taxon>
        <taxon>Atyoidea</taxon>
        <taxon>Atyidae</taxon>
        <taxon>Halocaridina</taxon>
    </lineage>
</organism>
<feature type="region of interest" description="Disordered" evidence="8">
    <location>
        <begin position="524"/>
        <end position="549"/>
    </location>
</feature>
<sequence length="566" mass="59764">MILVAKRIVEMALMGVRPCDISRQLLVSHGCVSKILTRFYETGSIKPGSIGGSKPKQVATPTVVKKILRLKQENPGMFAWEIREQLASQRVCDPASLPSVSSINRILRNSGLWTPHEAVAAAATSSQSGHPSHVAVTAAAAAAAAAAVGGSSYYAAALYPGSSGSGDVPTSTVGMGMDPGVSLALASLMPPTLPLLPHAAAAAAAAAALMPYHPQMASSISNPGPSAHIRPPSPRPQIPVPHRHLLHNCPPARQRLPRTSTFTVEELLKDKRPLSPRPNSNINHFPVIVSSLYGTRAPPPPSPPIENSLSDQLLSSSSMNCLLTPLHAWTSQAPPQEASHSQLILHQSHENQVKLIASSHNARASPDLKHNTNDSSQITESSKTPIRITDDESPFRDTTPSPVPTSSPPVQNKVTLSSKTLATPALKSFAPVRSSPSAVQPSQIQLLPSTITTNEHIPRGSPVHPSLEKRPSHSLCTKRPLSPAPVSRSTEFTVSSSTRYVVPISSTSVSSSAASVSSSSTAFSNSASSTSYSIPYNPFTSSQSNTMGRVKRISETKIRILNPSGD</sequence>
<evidence type="ECO:0000256" key="5">
    <source>
        <dbReference type="ARBA" id="ARBA00023125"/>
    </source>
</evidence>
<dbReference type="InterPro" id="IPR009057">
    <property type="entry name" value="Homeodomain-like_sf"/>
</dbReference>
<evidence type="ECO:0000256" key="3">
    <source>
        <dbReference type="ARBA" id="ARBA00022724"/>
    </source>
</evidence>
<evidence type="ECO:0000256" key="4">
    <source>
        <dbReference type="ARBA" id="ARBA00023015"/>
    </source>
</evidence>
<dbReference type="InterPro" id="IPR036388">
    <property type="entry name" value="WH-like_DNA-bd_sf"/>
</dbReference>
<keyword evidence="3" id="KW-0563">Paired box</keyword>
<comment type="caution">
    <text evidence="10">The sequence shown here is derived from an EMBL/GenBank/DDBJ whole genome shotgun (WGS) entry which is preliminary data.</text>
</comment>
<evidence type="ECO:0000259" key="9">
    <source>
        <dbReference type="PROSITE" id="PS51057"/>
    </source>
</evidence>
<evidence type="ECO:0000256" key="8">
    <source>
        <dbReference type="SAM" id="MobiDB-lite"/>
    </source>
</evidence>
<name>A0AAN8X1F3_HALRR</name>
<dbReference type="Gene3D" id="1.10.10.10">
    <property type="entry name" value="Winged helix-like DNA-binding domain superfamily/Winged helix DNA-binding domain"/>
    <property type="match status" value="2"/>
</dbReference>
<dbReference type="GO" id="GO:0000978">
    <property type="term" value="F:RNA polymerase II cis-regulatory region sequence-specific DNA binding"/>
    <property type="evidence" value="ECO:0007669"/>
    <property type="project" value="TreeGrafter"/>
</dbReference>
<dbReference type="InterPro" id="IPR043565">
    <property type="entry name" value="PAX_fam"/>
</dbReference>
<evidence type="ECO:0000313" key="10">
    <source>
        <dbReference type="EMBL" id="KAK7070250.1"/>
    </source>
</evidence>
<evidence type="ECO:0000256" key="1">
    <source>
        <dbReference type="ARBA" id="ARBA00004123"/>
    </source>
</evidence>
<gene>
    <name evidence="10" type="ORF">SK128_014764</name>
</gene>